<keyword evidence="2" id="KW-1185">Reference proteome</keyword>
<protein>
    <submittedName>
        <fullName evidence="1">Uncharacterized protein</fullName>
    </submittedName>
</protein>
<proteinExistence type="predicted"/>
<organism evidence="1 2">
    <name type="scientific">Pluteus cervinus</name>
    <dbReference type="NCBI Taxonomy" id="181527"/>
    <lineage>
        <taxon>Eukaryota</taxon>
        <taxon>Fungi</taxon>
        <taxon>Dikarya</taxon>
        <taxon>Basidiomycota</taxon>
        <taxon>Agaricomycotina</taxon>
        <taxon>Agaricomycetes</taxon>
        <taxon>Agaricomycetidae</taxon>
        <taxon>Agaricales</taxon>
        <taxon>Pluteineae</taxon>
        <taxon>Pluteaceae</taxon>
        <taxon>Pluteus</taxon>
    </lineage>
</organism>
<evidence type="ECO:0000313" key="1">
    <source>
        <dbReference type="EMBL" id="TFK71030.1"/>
    </source>
</evidence>
<dbReference type="EMBL" id="ML208304">
    <property type="protein sequence ID" value="TFK71030.1"/>
    <property type="molecule type" value="Genomic_DNA"/>
</dbReference>
<dbReference type="Proteomes" id="UP000308600">
    <property type="component" value="Unassembled WGS sequence"/>
</dbReference>
<sequence>MTDSDDLTPITANAVLLIQYFTVASSTVYLYDLLLTLDLEVNLLWPSKWTLVKVVYLLQRYLPLVDTVILAMAWQFGDINPWTCKLLFRASSWSLLVGMTLSEVILIRRTIAVWNNNRKLRITIFLFFLCCITPIYWMLGHYHDTLTYHLIQIPQIPGLHCSAKGKSHLNFLCWTFLTVYDTGLLVLTAIPAFRARRSSGAAFQSTLIHAIYRDGVLYYLYLVALSAINVILTLKLPSDYAILLLSLERVIYSILTSRVVLHIREQAYQSQVISLNLPNLTNTNTEAEFRRSEI</sequence>
<reference evidence="1 2" key="1">
    <citation type="journal article" date="2019" name="Nat. Ecol. Evol.">
        <title>Megaphylogeny resolves global patterns of mushroom evolution.</title>
        <authorList>
            <person name="Varga T."/>
            <person name="Krizsan K."/>
            <person name="Foldi C."/>
            <person name="Dima B."/>
            <person name="Sanchez-Garcia M."/>
            <person name="Sanchez-Ramirez S."/>
            <person name="Szollosi G.J."/>
            <person name="Szarkandi J.G."/>
            <person name="Papp V."/>
            <person name="Albert L."/>
            <person name="Andreopoulos W."/>
            <person name="Angelini C."/>
            <person name="Antonin V."/>
            <person name="Barry K.W."/>
            <person name="Bougher N.L."/>
            <person name="Buchanan P."/>
            <person name="Buyck B."/>
            <person name="Bense V."/>
            <person name="Catcheside P."/>
            <person name="Chovatia M."/>
            <person name="Cooper J."/>
            <person name="Damon W."/>
            <person name="Desjardin D."/>
            <person name="Finy P."/>
            <person name="Geml J."/>
            <person name="Haridas S."/>
            <person name="Hughes K."/>
            <person name="Justo A."/>
            <person name="Karasinski D."/>
            <person name="Kautmanova I."/>
            <person name="Kiss B."/>
            <person name="Kocsube S."/>
            <person name="Kotiranta H."/>
            <person name="LaButti K.M."/>
            <person name="Lechner B.E."/>
            <person name="Liimatainen K."/>
            <person name="Lipzen A."/>
            <person name="Lukacs Z."/>
            <person name="Mihaltcheva S."/>
            <person name="Morgado L.N."/>
            <person name="Niskanen T."/>
            <person name="Noordeloos M.E."/>
            <person name="Ohm R.A."/>
            <person name="Ortiz-Santana B."/>
            <person name="Ovrebo C."/>
            <person name="Racz N."/>
            <person name="Riley R."/>
            <person name="Savchenko A."/>
            <person name="Shiryaev A."/>
            <person name="Soop K."/>
            <person name="Spirin V."/>
            <person name="Szebenyi C."/>
            <person name="Tomsovsky M."/>
            <person name="Tulloss R.E."/>
            <person name="Uehling J."/>
            <person name="Grigoriev I.V."/>
            <person name="Vagvolgyi C."/>
            <person name="Papp T."/>
            <person name="Martin F.M."/>
            <person name="Miettinen O."/>
            <person name="Hibbett D.S."/>
            <person name="Nagy L.G."/>
        </authorList>
    </citation>
    <scope>NUCLEOTIDE SEQUENCE [LARGE SCALE GENOMIC DNA]</scope>
    <source>
        <strain evidence="1 2">NL-1719</strain>
    </source>
</reference>
<name>A0ACD3AZR4_9AGAR</name>
<evidence type="ECO:0000313" key="2">
    <source>
        <dbReference type="Proteomes" id="UP000308600"/>
    </source>
</evidence>
<accession>A0ACD3AZR4</accession>
<gene>
    <name evidence="1" type="ORF">BDN72DRAFT_838270</name>
</gene>